<evidence type="ECO:0000313" key="11">
    <source>
        <dbReference type="Proteomes" id="UP000475155"/>
    </source>
</evidence>
<dbReference type="PANTHER" id="PTHR48111">
    <property type="entry name" value="REGULATOR OF RPOS"/>
    <property type="match status" value="1"/>
</dbReference>
<dbReference type="InterPro" id="IPR001789">
    <property type="entry name" value="Sig_transdc_resp-reg_receiver"/>
</dbReference>
<keyword evidence="4 7" id="KW-0238">DNA-binding</keyword>
<evidence type="ECO:0000256" key="4">
    <source>
        <dbReference type="ARBA" id="ARBA00023125"/>
    </source>
</evidence>
<dbReference type="PROSITE" id="PS51755">
    <property type="entry name" value="OMPR_PHOB"/>
    <property type="match status" value="1"/>
</dbReference>
<reference evidence="10 11" key="1">
    <citation type="submission" date="2019-10" db="EMBL/GenBank/DDBJ databases">
        <title>Bifidobacterium from non-human primates.</title>
        <authorList>
            <person name="Modesto M."/>
        </authorList>
    </citation>
    <scope>NUCLEOTIDE SEQUENCE [LARGE SCALE GENOMIC DNA]</scope>
    <source>
        <strain evidence="10 11">SMA1</strain>
    </source>
</reference>
<evidence type="ECO:0000256" key="6">
    <source>
        <dbReference type="PROSITE-ProRule" id="PRU00169"/>
    </source>
</evidence>
<accession>A0ABX0CCM0</accession>
<dbReference type="SMART" id="SM00448">
    <property type="entry name" value="REC"/>
    <property type="match status" value="1"/>
</dbReference>
<evidence type="ECO:0000259" key="9">
    <source>
        <dbReference type="PROSITE" id="PS51755"/>
    </source>
</evidence>
<comment type="caution">
    <text evidence="10">The sequence shown here is derived from an EMBL/GenBank/DDBJ whole genome shotgun (WGS) entry which is preliminary data.</text>
</comment>
<keyword evidence="3" id="KW-0805">Transcription regulation</keyword>
<evidence type="ECO:0000256" key="3">
    <source>
        <dbReference type="ARBA" id="ARBA00023015"/>
    </source>
</evidence>
<feature type="domain" description="OmpR/PhoB-type" evidence="9">
    <location>
        <begin position="151"/>
        <end position="244"/>
    </location>
</feature>
<dbReference type="Pfam" id="PF00072">
    <property type="entry name" value="Response_reg"/>
    <property type="match status" value="1"/>
</dbReference>
<sequence>MPANGAAGSASAIRAADAPERLDPERLLLPALLLIEDDPNLGSMTGEMLGDHYRVDWAQTASDARSLLHANRYDALIVDRRLPDGDGLDLIRILRGGGITTPALVLTALADVDDIVEGLDSGANDYLTKPFHFVELEARLRALLRGFHAQAASVMIGDWLLKPDADVIEDPDGRPVSLTDAEARLLAELASSPDHVFSRDELLCSVFSGGSDTGTVDVYVSYVRGKTTKAIIETVRGRGYRIGNPQD</sequence>
<evidence type="ECO:0000256" key="7">
    <source>
        <dbReference type="PROSITE-ProRule" id="PRU01091"/>
    </source>
</evidence>
<keyword evidence="5" id="KW-0804">Transcription</keyword>
<dbReference type="Pfam" id="PF00486">
    <property type="entry name" value="Trans_reg_C"/>
    <property type="match status" value="1"/>
</dbReference>
<dbReference type="SUPFAM" id="SSF46894">
    <property type="entry name" value="C-terminal effector domain of the bipartite response regulators"/>
    <property type="match status" value="1"/>
</dbReference>
<feature type="modified residue" description="4-aspartylphosphate" evidence="6">
    <location>
        <position position="79"/>
    </location>
</feature>
<keyword evidence="1 6" id="KW-0597">Phosphoprotein</keyword>
<proteinExistence type="predicted"/>
<evidence type="ECO:0000256" key="2">
    <source>
        <dbReference type="ARBA" id="ARBA00023012"/>
    </source>
</evidence>
<dbReference type="Gene3D" id="3.40.50.2300">
    <property type="match status" value="1"/>
</dbReference>
<gene>
    <name evidence="10" type="ORF">GFD18_10040</name>
</gene>
<dbReference type="SUPFAM" id="SSF52172">
    <property type="entry name" value="CheY-like"/>
    <property type="match status" value="1"/>
</dbReference>
<dbReference type="InterPro" id="IPR001867">
    <property type="entry name" value="OmpR/PhoB-type_DNA-bd"/>
</dbReference>
<dbReference type="SMART" id="SM00862">
    <property type="entry name" value="Trans_reg_C"/>
    <property type="match status" value="1"/>
</dbReference>
<feature type="DNA-binding region" description="OmpR/PhoB-type" evidence="7">
    <location>
        <begin position="151"/>
        <end position="244"/>
    </location>
</feature>
<dbReference type="EMBL" id="WHZU01000020">
    <property type="protein sequence ID" value="NEH12406.1"/>
    <property type="molecule type" value="Genomic_DNA"/>
</dbReference>
<dbReference type="InterPro" id="IPR036388">
    <property type="entry name" value="WH-like_DNA-bd_sf"/>
</dbReference>
<organism evidence="10 11">
    <name type="scientific">Bifidobacterium saimiriisciurei</name>
    <dbReference type="NCBI Taxonomy" id="2661627"/>
    <lineage>
        <taxon>Bacteria</taxon>
        <taxon>Bacillati</taxon>
        <taxon>Actinomycetota</taxon>
        <taxon>Actinomycetes</taxon>
        <taxon>Bifidobacteriales</taxon>
        <taxon>Bifidobacteriaceae</taxon>
        <taxon>Bifidobacterium</taxon>
    </lineage>
</organism>
<evidence type="ECO:0000256" key="1">
    <source>
        <dbReference type="ARBA" id="ARBA00022553"/>
    </source>
</evidence>
<dbReference type="Gene3D" id="6.10.250.690">
    <property type="match status" value="1"/>
</dbReference>
<dbReference type="PROSITE" id="PS50110">
    <property type="entry name" value="RESPONSE_REGULATORY"/>
    <property type="match status" value="1"/>
</dbReference>
<dbReference type="Proteomes" id="UP000475155">
    <property type="component" value="Unassembled WGS sequence"/>
</dbReference>
<evidence type="ECO:0000256" key="5">
    <source>
        <dbReference type="ARBA" id="ARBA00023163"/>
    </source>
</evidence>
<keyword evidence="2" id="KW-0902">Two-component regulatory system</keyword>
<evidence type="ECO:0000259" key="8">
    <source>
        <dbReference type="PROSITE" id="PS50110"/>
    </source>
</evidence>
<dbReference type="Gene3D" id="1.10.10.10">
    <property type="entry name" value="Winged helix-like DNA-binding domain superfamily/Winged helix DNA-binding domain"/>
    <property type="match status" value="1"/>
</dbReference>
<feature type="domain" description="Response regulatory" evidence="8">
    <location>
        <begin position="31"/>
        <end position="144"/>
    </location>
</feature>
<keyword evidence="11" id="KW-1185">Reference proteome</keyword>
<protein>
    <submittedName>
        <fullName evidence="10">Response regulator</fullName>
    </submittedName>
</protein>
<dbReference type="InterPro" id="IPR039420">
    <property type="entry name" value="WalR-like"/>
</dbReference>
<name>A0ABX0CCM0_9BIFI</name>
<dbReference type="CDD" id="cd00383">
    <property type="entry name" value="trans_reg_C"/>
    <property type="match status" value="1"/>
</dbReference>
<dbReference type="InterPro" id="IPR016032">
    <property type="entry name" value="Sig_transdc_resp-reg_C-effctor"/>
</dbReference>
<dbReference type="PANTHER" id="PTHR48111:SF1">
    <property type="entry name" value="TWO-COMPONENT RESPONSE REGULATOR ORR33"/>
    <property type="match status" value="1"/>
</dbReference>
<evidence type="ECO:0000313" key="10">
    <source>
        <dbReference type="EMBL" id="NEH12406.1"/>
    </source>
</evidence>
<dbReference type="InterPro" id="IPR011006">
    <property type="entry name" value="CheY-like_superfamily"/>
</dbReference>